<feature type="compositionally biased region" description="Basic and acidic residues" evidence="1">
    <location>
        <begin position="10"/>
        <end position="19"/>
    </location>
</feature>
<evidence type="ECO:0000256" key="2">
    <source>
        <dbReference type="SAM" id="Phobius"/>
    </source>
</evidence>
<proteinExistence type="predicted"/>
<comment type="caution">
    <text evidence="3">The sequence shown here is derived from an EMBL/GenBank/DDBJ whole genome shotgun (WGS) entry which is preliminary data.</text>
</comment>
<accession>A0A7K2J0A6</accession>
<name>A0A7K2J0A6_9ACTN</name>
<evidence type="ECO:0000313" key="3">
    <source>
        <dbReference type="EMBL" id="MYR35507.1"/>
    </source>
</evidence>
<dbReference type="AlphaFoldDB" id="A0A7K2J0A6"/>
<dbReference type="EMBL" id="WWHY01000001">
    <property type="protein sequence ID" value="MYR35507.1"/>
    <property type="molecule type" value="Genomic_DNA"/>
</dbReference>
<evidence type="ECO:0000256" key="1">
    <source>
        <dbReference type="SAM" id="MobiDB-lite"/>
    </source>
</evidence>
<dbReference type="RefSeq" id="WP_202421878.1">
    <property type="nucleotide sequence ID" value="NZ_WWHY01000001.1"/>
</dbReference>
<protein>
    <submittedName>
        <fullName evidence="3">Uncharacterized protein</fullName>
    </submittedName>
</protein>
<feature type="region of interest" description="Disordered" evidence="1">
    <location>
        <begin position="1"/>
        <end position="38"/>
    </location>
</feature>
<dbReference type="Proteomes" id="UP000467124">
    <property type="component" value="Unassembled WGS sequence"/>
</dbReference>
<keyword evidence="2" id="KW-1133">Transmembrane helix</keyword>
<evidence type="ECO:0000313" key="4">
    <source>
        <dbReference type="Proteomes" id="UP000467124"/>
    </source>
</evidence>
<reference evidence="3 4" key="1">
    <citation type="journal article" date="2019" name="Nat. Commun.">
        <title>The antimicrobial potential of Streptomyces from insect microbiomes.</title>
        <authorList>
            <person name="Chevrette M.G."/>
            <person name="Carlson C.M."/>
            <person name="Ortega H.E."/>
            <person name="Thomas C."/>
            <person name="Ananiev G.E."/>
            <person name="Barns K.J."/>
            <person name="Book A.J."/>
            <person name="Cagnazzo J."/>
            <person name="Carlos C."/>
            <person name="Flanigan W."/>
            <person name="Grubbs K.J."/>
            <person name="Horn H.A."/>
            <person name="Hoffmann F.M."/>
            <person name="Klassen J.L."/>
            <person name="Knack J.J."/>
            <person name="Lewin G.R."/>
            <person name="McDonald B.R."/>
            <person name="Muller L."/>
            <person name="Melo W.G.P."/>
            <person name="Pinto-Tomas A.A."/>
            <person name="Schmitz A."/>
            <person name="Wendt-Pienkowski E."/>
            <person name="Wildman S."/>
            <person name="Zhao M."/>
            <person name="Zhang F."/>
            <person name="Bugni T.S."/>
            <person name="Andes D.R."/>
            <person name="Pupo M.T."/>
            <person name="Currie C.R."/>
        </authorList>
    </citation>
    <scope>NUCLEOTIDE SEQUENCE [LARGE SCALE GENOMIC DNA]</scope>
    <source>
        <strain evidence="3 4">SID5840</strain>
    </source>
</reference>
<sequence>MQADEAPSTGHDDPAKVWEHTTTAGSPGLTRPTDVPRPESVDEVSIWAGSEDLRRTVLVHAPVFWVLLPVIALMFLLHQTITAPTGTGWNITINGEYHDSWPAWVPWLAWIGVGAWLLIAIGVLLLRLSILRDLGAENERIFEYGVAHSIHRASVDHDDGEASWATYIALDHRLDDRLAARIHAAFEQWLRLSGAPPSASKPISSTTLFGAQAQGGYFFLHLPVSQAAGATTEHEWMLITEPEDGSDEVIVTPVPVRKRLRRIRKRLRRKAARRTSSSAWSSPAR</sequence>
<feature type="transmembrane region" description="Helical" evidence="2">
    <location>
        <begin position="57"/>
        <end position="77"/>
    </location>
</feature>
<keyword evidence="2" id="KW-0812">Transmembrane</keyword>
<organism evidence="3 4">
    <name type="scientific">Nocardiopsis alba</name>
    <dbReference type="NCBI Taxonomy" id="53437"/>
    <lineage>
        <taxon>Bacteria</taxon>
        <taxon>Bacillati</taxon>
        <taxon>Actinomycetota</taxon>
        <taxon>Actinomycetes</taxon>
        <taxon>Streptosporangiales</taxon>
        <taxon>Nocardiopsidaceae</taxon>
        <taxon>Nocardiopsis</taxon>
    </lineage>
</organism>
<keyword evidence="2" id="KW-0472">Membrane</keyword>
<feature type="transmembrane region" description="Helical" evidence="2">
    <location>
        <begin position="107"/>
        <end position="126"/>
    </location>
</feature>
<gene>
    <name evidence="3" type="ORF">GTW20_25400</name>
</gene>